<dbReference type="InterPro" id="IPR050135">
    <property type="entry name" value="dGTPase-like"/>
</dbReference>
<dbReference type="HAMAP" id="MF_00030">
    <property type="entry name" value="dGTPase_type1"/>
    <property type="match status" value="1"/>
</dbReference>
<comment type="function">
    <text evidence="5 6">dGTPase preferentially hydrolyzes dGTP over the other canonical NTPs.</text>
</comment>
<dbReference type="SMART" id="SM00471">
    <property type="entry name" value="HDc"/>
    <property type="match status" value="1"/>
</dbReference>
<dbReference type="PANTHER" id="PTHR11373">
    <property type="entry name" value="DEOXYNUCLEOSIDE TRIPHOSPHATE TRIPHOSPHOHYDROLASE"/>
    <property type="match status" value="1"/>
</dbReference>
<dbReference type="InterPro" id="IPR006674">
    <property type="entry name" value="HD_domain"/>
</dbReference>
<evidence type="ECO:0000313" key="8">
    <source>
        <dbReference type="EMBL" id="HCD1253811.1"/>
    </source>
</evidence>
<dbReference type="PROSITE" id="PS51831">
    <property type="entry name" value="HD"/>
    <property type="match status" value="1"/>
</dbReference>
<accession>A0A9C7QGQ2</accession>
<name>A0A9C7QGQ2_CITAM</name>
<comment type="subunit">
    <text evidence="2 6">Homotetramer.</text>
</comment>
<proteinExistence type="inferred from homology"/>
<dbReference type="GO" id="GO:0006203">
    <property type="term" value="P:dGTP catabolic process"/>
    <property type="evidence" value="ECO:0007669"/>
    <property type="project" value="InterPro"/>
</dbReference>
<keyword evidence="3 6" id="KW-0378">Hydrolase</keyword>
<dbReference type="FunFam" id="1.10.3210.10:FF:000009">
    <property type="entry name" value="Deoxyguanosinetriphosphate triphosphohydrolase"/>
    <property type="match status" value="1"/>
</dbReference>
<evidence type="ECO:0000256" key="5">
    <source>
        <dbReference type="ARBA" id="ARBA00056515"/>
    </source>
</evidence>
<feature type="domain" description="HD" evidence="7">
    <location>
        <begin position="66"/>
        <end position="273"/>
    </location>
</feature>
<comment type="caution">
    <text evidence="8">The sequence shown here is derived from an EMBL/GenBank/DDBJ whole genome shotgun (WGS) entry which is preliminary data.</text>
</comment>
<dbReference type="InterPro" id="IPR006261">
    <property type="entry name" value="dGTPase"/>
</dbReference>
<dbReference type="FunFam" id="1.10.3210.10:FF:000010">
    <property type="entry name" value="Deoxyguanosinetriphosphate triphosphohydrolase"/>
    <property type="match status" value="1"/>
</dbReference>
<dbReference type="Pfam" id="PF01966">
    <property type="entry name" value="HD"/>
    <property type="match status" value="1"/>
</dbReference>
<dbReference type="InterPro" id="IPR023293">
    <property type="entry name" value="dGTP_triP_hydro_central_sf"/>
</dbReference>
<evidence type="ECO:0000256" key="6">
    <source>
        <dbReference type="HAMAP-Rule" id="MF_00030"/>
    </source>
</evidence>
<keyword evidence="4 6" id="KW-0460">Magnesium</keyword>
<sequence length="505" mass="59489">MSQIDFRKKINWHRRYRSPQGVKTEHEILRIFESDRGRIINSPSIRRLQQKTQVFPLERNASVRTRLTHSMEVQQVGRYIAKEVLSRLKELKLLEQYGLDELTGPFESIVEMSCLMHDIGNPPFGHFGEAAINDWFRQRLHPADAESQPLTEDRCIVATLRLREGEEVLNDLRRKVRQDLCHFEGNAQGIRLVHTLMRMNLTWAQVGGILKYTRPAWWRGETPATHNYLMKKPGYYLSEEPYIARLRKELDLAVYSRFPLTWIMEAADDISYCVADLEDAVEKRIFSVEQLYHHLHEAWGEHEKGSLFAQVVENAWEKSRANSLSRSTEDQFFMYLRVNTLNKLVPYAAQRFIDNLAQVFDGTFNQALLEDGSNYSRLLKLYKNVAIKHVFSHPDVEQLELQGYRVISGLLDIYRPLLSLPLADFSELVEKERLPRFPIESRLFQKLSTRHRLAYVEAVGKLRTDSTEYPLWEYYYRCRLIQDYISGMTDLYAWDEYRRLMAVEQ</sequence>
<evidence type="ECO:0000259" key="7">
    <source>
        <dbReference type="PROSITE" id="PS51831"/>
    </source>
</evidence>
<reference evidence="8" key="1">
    <citation type="journal article" date="2018" name="Genome Biol.">
        <title>SKESA: strategic k-mer extension for scrupulous assemblies.</title>
        <authorList>
            <person name="Souvorov A."/>
            <person name="Agarwala R."/>
            <person name="Lipman D.J."/>
        </authorList>
    </citation>
    <scope>NUCLEOTIDE SEQUENCE</scope>
    <source>
        <strain evidence="8">CAV1698</strain>
    </source>
</reference>
<dbReference type="SUPFAM" id="SSF109604">
    <property type="entry name" value="HD-domain/PDEase-like"/>
    <property type="match status" value="1"/>
</dbReference>
<dbReference type="InterPro" id="IPR020779">
    <property type="entry name" value="dNTPase_1"/>
</dbReference>
<comment type="similarity">
    <text evidence="6">Belongs to the dGTPase family. Type 1 subfamily.</text>
</comment>
<dbReference type="Proteomes" id="UP000862426">
    <property type="component" value="Unassembled WGS sequence"/>
</dbReference>
<dbReference type="Gene3D" id="1.10.3210.10">
    <property type="entry name" value="Hypothetical protein af1432"/>
    <property type="match status" value="2"/>
</dbReference>
<dbReference type="EMBL" id="DACYAJ020000002">
    <property type="protein sequence ID" value="HCD1253811.1"/>
    <property type="molecule type" value="Genomic_DNA"/>
</dbReference>
<dbReference type="Gene3D" id="1.10.3410.10">
    <property type="entry name" value="putative deoxyguanosinetriphosphate triphosphohydrolase like domain"/>
    <property type="match status" value="1"/>
</dbReference>
<dbReference type="GO" id="GO:0000287">
    <property type="term" value="F:magnesium ion binding"/>
    <property type="evidence" value="ECO:0007669"/>
    <property type="project" value="UniProtKB-UniRule"/>
</dbReference>
<gene>
    <name evidence="6 8" type="primary">dgt</name>
    <name evidence="8" type="ORF">JD854_RS01865</name>
</gene>
<dbReference type="EC" id="3.1.5.1" evidence="6"/>
<dbReference type="FunFam" id="1.10.3410.10:FF:000001">
    <property type="entry name" value="Deoxyguanosinetriphosphate triphosphohydrolase"/>
    <property type="match status" value="1"/>
</dbReference>
<dbReference type="PANTHER" id="PTHR11373:SF32">
    <property type="entry name" value="DEOXYGUANOSINETRIPHOSPHATE TRIPHOSPHOHYDROLASE"/>
    <property type="match status" value="1"/>
</dbReference>
<dbReference type="NCBIfam" id="TIGR01353">
    <property type="entry name" value="dGTP_triPase"/>
    <property type="match status" value="1"/>
</dbReference>
<comment type="catalytic activity">
    <reaction evidence="6">
        <text>dGTP + H2O = 2'-deoxyguanosine + triphosphate + H(+)</text>
        <dbReference type="Rhea" id="RHEA:15193"/>
        <dbReference type="ChEBI" id="CHEBI:15377"/>
        <dbReference type="ChEBI" id="CHEBI:15378"/>
        <dbReference type="ChEBI" id="CHEBI:17172"/>
        <dbReference type="ChEBI" id="CHEBI:18036"/>
        <dbReference type="ChEBI" id="CHEBI:61429"/>
        <dbReference type="EC" id="3.1.5.1"/>
    </reaction>
</comment>
<evidence type="ECO:0000256" key="1">
    <source>
        <dbReference type="ARBA" id="ARBA00001946"/>
    </source>
</evidence>
<dbReference type="NCBIfam" id="NF003429">
    <property type="entry name" value="PRK04926.1"/>
    <property type="match status" value="1"/>
</dbReference>
<protein>
    <recommendedName>
        <fullName evidence="6">Deoxyguanosinetriphosphate triphosphohydrolase</fullName>
        <shortName evidence="6">dGTP triphosphohydrolase</shortName>
        <shortName evidence="6">dGTPase</shortName>
        <ecNumber evidence="6">3.1.5.1</ecNumber>
    </recommendedName>
</protein>
<evidence type="ECO:0000256" key="3">
    <source>
        <dbReference type="ARBA" id="ARBA00022801"/>
    </source>
</evidence>
<evidence type="ECO:0000256" key="2">
    <source>
        <dbReference type="ARBA" id="ARBA00011881"/>
    </source>
</evidence>
<organism evidence="8 9">
    <name type="scientific">Citrobacter amalonaticus</name>
    <dbReference type="NCBI Taxonomy" id="35703"/>
    <lineage>
        <taxon>Bacteria</taxon>
        <taxon>Pseudomonadati</taxon>
        <taxon>Pseudomonadota</taxon>
        <taxon>Gammaproteobacteria</taxon>
        <taxon>Enterobacterales</taxon>
        <taxon>Enterobacteriaceae</taxon>
        <taxon>Citrobacter</taxon>
    </lineage>
</organism>
<dbReference type="CDD" id="cd00077">
    <property type="entry name" value="HDc"/>
    <property type="match status" value="1"/>
</dbReference>
<dbReference type="AlphaFoldDB" id="A0A9C7QGQ2"/>
<comment type="cofactor">
    <cofactor evidence="1 6">
        <name>Mg(2+)</name>
        <dbReference type="ChEBI" id="CHEBI:18420"/>
    </cofactor>
</comment>
<evidence type="ECO:0000256" key="4">
    <source>
        <dbReference type="ARBA" id="ARBA00022842"/>
    </source>
</evidence>
<dbReference type="GO" id="GO:0008832">
    <property type="term" value="F:dGTPase activity"/>
    <property type="evidence" value="ECO:0007669"/>
    <property type="project" value="UniProtKB-UniRule"/>
</dbReference>
<reference evidence="8" key="2">
    <citation type="submission" date="2022-05" db="EMBL/GenBank/DDBJ databases">
        <authorList>
            <consortium name="NCBI Pathogen Detection Project"/>
        </authorList>
    </citation>
    <scope>NUCLEOTIDE SEQUENCE</scope>
    <source>
        <strain evidence="8">CAV1698</strain>
    </source>
</reference>
<dbReference type="InterPro" id="IPR003607">
    <property type="entry name" value="HD/PDEase_dom"/>
</dbReference>
<evidence type="ECO:0000313" key="9">
    <source>
        <dbReference type="Proteomes" id="UP000862426"/>
    </source>
</evidence>